<feature type="transmembrane region" description="Helical" evidence="1">
    <location>
        <begin position="378"/>
        <end position="396"/>
    </location>
</feature>
<protein>
    <submittedName>
        <fullName evidence="2">Uncharacterized protein</fullName>
    </submittedName>
</protein>
<organism evidence="2 3">
    <name type="scientific">Cymbomonas tetramitiformis</name>
    <dbReference type="NCBI Taxonomy" id="36881"/>
    <lineage>
        <taxon>Eukaryota</taxon>
        <taxon>Viridiplantae</taxon>
        <taxon>Chlorophyta</taxon>
        <taxon>Pyramimonadophyceae</taxon>
        <taxon>Pyramimonadales</taxon>
        <taxon>Pyramimonadaceae</taxon>
        <taxon>Cymbomonas</taxon>
    </lineage>
</organism>
<comment type="caution">
    <text evidence="2">The sequence shown here is derived from an EMBL/GenBank/DDBJ whole genome shotgun (WGS) entry which is preliminary data.</text>
</comment>
<keyword evidence="1" id="KW-0812">Transmembrane</keyword>
<feature type="transmembrane region" description="Helical" evidence="1">
    <location>
        <begin position="105"/>
        <end position="129"/>
    </location>
</feature>
<proteinExistence type="predicted"/>
<feature type="transmembrane region" description="Helical" evidence="1">
    <location>
        <begin position="180"/>
        <end position="198"/>
    </location>
</feature>
<evidence type="ECO:0000313" key="2">
    <source>
        <dbReference type="EMBL" id="KAK3258072.1"/>
    </source>
</evidence>
<feature type="transmembrane region" description="Helical" evidence="1">
    <location>
        <begin position="141"/>
        <end position="160"/>
    </location>
</feature>
<keyword evidence="1" id="KW-1133">Transmembrane helix</keyword>
<keyword evidence="3" id="KW-1185">Reference proteome</keyword>
<dbReference type="EMBL" id="LGRX02019848">
    <property type="protein sequence ID" value="KAK3258072.1"/>
    <property type="molecule type" value="Genomic_DNA"/>
</dbReference>
<feature type="transmembrane region" description="Helical" evidence="1">
    <location>
        <begin position="304"/>
        <end position="327"/>
    </location>
</feature>
<dbReference type="Proteomes" id="UP001190700">
    <property type="component" value="Unassembled WGS sequence"/>
</dbReference>
<evidence type="ECO:0000256" key="1">
    <source>
        <dbReference type="SAM" id="Phobius"/>
    </source>
</evidence>
<dbReference type="AlphaFoldDB" id="A0AAE0FE59"/>
<feature type="transmembrane region" description="Helical" evidence="1">
    <location>
        <begin position="30"/>
        <end position="49"/>
    </location>
</feature>
<sequence>MAEQGWENMKEQLVHIEAFKKLKGGFQSNLGKAVLLVACCPLICGFVLLSRLNMYIRNALATNLVSPAEDPSEKNVVFLGGPLTPKVSSFIREMFAEPTPVLSKALWVGVLYFVLDVGVLKVVTLILSWLNDTLSQYSTGVTMAIFVVVGISLFLLPPVPGVPVYLTGGVILVNAYEDSLGFWGAILLCITVCFFIKLSACTIQQKGFGEVLGSYVSIRKTVGINSVTIRAINVCLSKPGLSFYKVAILCGGPDWPTSVLCGILKLSLPEIILGTTPVLPIYLGWTVLAGAFMLKNDDPEWSALASLMLMVSAVTMGMTSLAAIYAIERTISTCQDEIDAIPIDQEVLIEDQKDEALTAATLHVNQWANVPSWGRKNLIMGVVCMSASCWLFGLWGDNCFITFNVTDDIQDRLDGNWFYLVKDVGWIAIGFFGVACVNLHVFRRWSNKTAKQYLKEFPTGAPASNPGVA</sequence>
<reference evidence="2 3" key="1">
    <citation type="journal article" date="2015" name="Genome Biol. Evol.">
        <title>Comparative Genomics of a Bacterivorous Green Alga Reveals Evolutionary Causalities and Consequences of Phago-Mixotrophic Mode of Nutrition.</title>
        <authorList>
            <person name="Burns J.A."/>
            <person name="Paasch A."/>
            <person name="Narechania A."/>
            <person name="Kim E."/>
        </authorList>
    </citation>
    <scope>NUCLEOTIDE SEQUENCE [LARGE SCALE GENOMIC DNA]</scope>
    <source>
        <strain evidence="2 3">PLY_AMNH</strain>
    </source>
</reference>
<gene>
    <name evidence="2" type="ORF">CYMTET_32867</name>
</gene>
<feature type="transmembrane region" description="Helical" evidence="1">
    <location>
        <begin position="424"/>
        <end position="442"/>
    </location>
</feature>
<evidence type="ECO:0000313" key="3">
    <source>
        <dbReference type="Proteomes" id="UP001190700"/>
    </source>
</evidence>
<name>A0AAE0FE59_9CHLO</name>
<keyword evidence="1" id="KW-0472">Membrane</keyword>
<accession>A0AAE0FE59</accession>
<feature type="transmembrane region" description="Helical" evidence="1">
    <location>
        <begin position="271"/>
        <end position="292"/>
    </location>
</feature>